<evidence type="ECO:0000313" key="4">
    <source>
        <dbReference type="Proteomes" id="UP000046155"/>
    </source>
</evidence>
<dbReference type="RefSeq" id="WP_044665846.1">
    <property type="nucleotide sequence ID" value="NZ_CDRZ01000270.1"/>
</dbReference>
<evidence type="ECO:0000256" key="2">
    <source>
        <dbReference type="SAM" id="Phobius"/>
    </source>
</evidence>
<evidence type="ECO:0000256" key="1">
    <source>
        <dbReference type="SAM" id="MobiDB-lite"/>
    </source>
</evidence>
<feature type="region of interest" description="Disordered" evidence="1">
    <location>
        <begin position="79"/>
        <end position="106"/>
    </location>
</feature>
<dbReference type="Proteomes" id="UP000046155">
    <property type="component" value="Unassembled WGS sequence"/>
</dbReference>
<name>A0A0B7MHA9_9FIRM</name>
<proteinExistence type="predicted"/>
<reference evidence="4" key="1">
    <citation type="submission" date="2015-01" db="EMBL/GenBank/DDBJ databases">
        <authorList>
            <person name="Manzoor Shahid"/>
            <person name="Zubair Saima"/>
        </authorList>
    </citation>
    <scope>NUCLEOTIDE SEQUENCE [LARGE SCALE GENOMIC DNA]</scope>
    <source>
        <strain evidence="4">Sp3</strain>
    </source>
</reference>
<gene>
    <name evidence="3" type="ORF">SSCH_700010</name>
</gene>
<accession>A0A0B7MHA9</accession>
<sequence length="106" mass="11808">MSSLNYKTNFLPLELQGIALHKYRCLAVGTVLLAVVFLCSCWMLSGRCASLKSELVIVQKEIQDRAPAYKNAALIKKRNVQQQKGSARNTQRSSPVDRNGPRCSLI</sequence>
<evidence type="ECO:0000313" key="3">
    <source>
        <dbReference type="EMBL" id="CEO90024.1"/>
    </source>
</evidence>
<dbReference type="EMBL" id="CDRZ01000270">
    <property type="protein sequence ID" value="CEO90024.1"/>
    <property type="molecule type" value="Genomic_DNA"/>
</dbReference>
<protein>
    <submittedName>
        <fullName evidence="3">Uncharacterized protein</fullName>
    </submittedName>
</protein>
<feature type="compositionally biased region" description="Polar residues" evidence="1">
    <location>
        <begin position="80"/>
        <end position="96"/>
    </location>
</feature>
<keyword evidence="2" id="KW-0812">Transmembrane</keyword>
<organism evidence="3 4">
    <name type="scientific">Syntrophaceticus schinkii</name>
    <dbReference type="NCBI Taxonomy" id="499207"/>
    <lineage>
        <taxon>Bacteria</taxon>
        <taxon>Bacillati</taxon>
        <taxon>Bacillota</taxon>
        <taxon>Clostridia</taxon>
        <taxon>Thermoanaerobacterales</taxon>
        <taxon>Thermoanaerobacterales Family III. Incertae Sedis</taxon>
        <taxon>Syntrophaceticus</taxon>
    </lineage>
</organism>
<keyword evidence="2" id="KW-1133">Transmembrane helix</keyword>
<keyword evidence="4" id="KW-1185">Reference proteome</keyword>
<keyword evidence="2" id="KW-0472">Membrane</keyword>
<feature type="transmembrane region" description="Helical" evidence="2">
    <location>
        <begin position="20"/>
        <end position="44"/>
    </location>
</feature>
<dbReference type="AlphaFoldDB" id="A0A0B7MHA9"/>